<evidence type="ECO:0000313" key="3">
    <source>
        <dbReference type="Proteomes" id="UP000070700"/>
    </source>
</evidence>
<organism evidence="2 3">
    <name type="scientific">Mollisia scopiformis</name>
    <name type="common">Conifer needle endophyte fungus</name>
    <name type="synonym">Phialocephala scopiformis</name>
    <dbReference type="NCBI Taxonomy" id="149040"/>
    <lineage>
        <taxon>Eukaryota</taxon>
        <taxon>Fungi</taxon>
        <taxon>Dikarya</taxon>
        <taxon>Ascomycota</taxon>
        <taxon>Pezizomycotina</taxon>
        <taxon>Leotiomycetes</taxon>
        <taxon>Helotiales</taxon>
        <taxon>Mollisiaceae</taxon>
        <taxon>Mollisia</taxon>
    </lineage>
</organism>
<dbReference type="InParanoid" id="A0A194XAE1"/>
<feature type="compositionally biased region" description="Basic and acidic residues" evidence="1">
    <location>
        <begin position="272"/>
        <end position="289"/>
    </location>
</feature>
<feature type="compositionally biased region" description="Basic and acidic residues" evidence="1">
    <location>
        <begin position="220"/>
        <end position="232"/>
    </location>
</feature>
<accession>A0A194XAE1</accession>
<evidence type="ECO:0000256" key="1">
    <source>
        <dbReference type="SAM" id="MobiDB-lite"/>
    </source>
</evidence>
<dbReference type="AlphaFoldDB" id="A0A194XAE1"/>
<dbReference type="GeneID" id="28828782"/>
<protein>
    <submittedName>
        <fullName evidence="2">Uncharacterized protein</fullName>
    </submittedName>
</protein>
<feature type="region of interest" description="Disordered" evidence="1">
    <location>
        <begin position="1"/>
        <end position="301"/>
    </location>
</feature>
<evidence type="ECO:0000313" key="2">
    <source>
        <dbReference type="EMBL" id="KUJ17131.1"/>
    </source>
</evidence>
<feature type="compositionally biased region" description="Basic and acidic residues" evidence="1">
    <location>
        <begin position="140"/>
        <end position="189"/>
    </location>
</feature>
<reference evidence="2 3" key="1">
    <citation type="submission" date="2015-10" db="EMBL/GenBank/DDBJ databases">
        <title>Full genome of DAOMC 229536 Phialocephala scopiformis, a fungal endophyte of spruce producing the potent anti-insectan compound rugulosin.</title>
        <authorList>
            <consortium name="DOE Joint Genome Institute"/>
            <person name="Walker A.K."/>
            <person name="Frasz S.L."/>
            <person name="Seifert K.A."/>
            <person name="Miller J.D."/>
            <person name="Mondo S.J."/>
            <person name="Labutti K."/>
            <person name="Lipzen A."/>
            <person name="Dockter R."/>
            <person name="Kennedy M."/>
            <person name="Grigoriev I.V."/>
            <person name="Spatafora J.W."/>
        </authorList>
    </citation>
    <scope>NUCLEOTIDE SEQUENCE [LARGE SCALE GENOMIC DNA]</scope>
    <source>
        <strain evidence="2 3">CBS 120377</strain>
    </source>
</reference>
<gene>
    <name evidence="2" type="ORF">LY89DRAFT_72644</name>
</gene>
<proteinExistence type="predicted"/>
<keyword evidence="3" id="KW-1185">Reference proteome</keyword>
<dbReference type="KEGG" id="psco:LY89DRAFT_72644"/>
<dbReference type="RefSeq" id="XP_018071486.1">
    <property type="nucleotide sequence ID" value="XM_018219056.1"/>
</dbReference>
<dbReference type="Proteomes" id="UP000070700">
    <property type="component" value="Unassembled WGS sequence"/>
</dbReference>
<dbReference type="EMBL" id="KQ947415">
    <property type="protein sequence ID" value="KUJ17131.1"/>
    <property type="molecule type" value="Genomic_DNA"/>
</dbReference>
<sequence>MTNFVSKIVNKLKRNSTTSDAKTSDNRPYTAPTPQPNDWEGLPKYRGNTAQQTVVTHRGANRDSYAASIHGESSESLVDEEDNRPGRPDQAGPGSGRLGLHVAPPPAPPPPPRRKTGITGTNLNRKGEPMRPFEGSILDNWDKLEAIKAQQDAERPDLEHVRRRAQEEEKQRLRDVEAARQRRDRHREVGVAVPMPPPPHVRRTATEPSPRHGLPPPRPARPEWKRPLEVESRPAPVAPDLSWKPRRGITPRPPPQAPTGGLRRSGAIRGDPGQRGKEQTPHSRYREDAVSEGSCGPERRP</sequence>
<name>A0A194XAE1_MOLSC</name>